<keyword evidence="3" id="KW-1185">Reference proteome</keyword>
<dbReference type="OrthoDB" id="6155413at2759"/>
<evidence type="ECO:0000256" key="1">
    <source>
        <dbReference type="SAM" id="SignalP"/>
    </source>
</evidence>
<feature type="chain" id="PRO_5040904598" evidence="1">
    <location>
        <begin position="24"/>
        <end position="610"/>
    </location>
</feature>
<proteinExistence type="predicted"/>
<dbReference type="Pfam" id="PF00059">
    <property type="entry name" value="Lectin_C"/>
    <property type="match status" value="1"/>
</dbReference>
<dbReference type="Gene3D" id="3.10.100.10">
    <property type="entry name" value="Mannose-Binding Protein A, subunit A"/>
    <property type="match status" value="1"/>
</dbReference>
<dbReference type="SMART" id="SM00034">
    <property type="entry name" value="CLECT"/>
    <property type="match status" value="1"/>
</dbReference>
<dbReference type="Proteomes" id="UP001165740">
    <property type="component" value="Chromosome 13"/>
</dbReference>
<dbReference type="RefSeq" id="XP_055865108.1">
    <property type="nucleotide sequence ID" value="XM_056009133.1"/>
</dbReference>
<dbReference type="InterPro" id="IPR016186">
    <property type="entry name" value="C-type_lectin-like/link_sf"/>
</dbReference>
<evidence type="ECO:0000313" key="3">
    <source>
        <dbReference type="Proteomes" id="UP001165740"/>
    </source>
</evidence>
<dbReference type="InterPro" id="IPR016187">
    <property type="entry name" value="CTDL_fold"/>
</dbReference>
<dbReference type="PROSITE" id="PS50041">
    <property type="entry name" value="C_TYPE_LECTIN_2"/>
    <property type="match status" value="1"/>
</dbReference>
<evidence type="ECO:0000313" key="4">
    <source>
        <dbReference type="RefSeq" id="XP_055865108.1"/>
    </source>
</evidence>
<name>A0A9W2YQQ6_BIOGL</name>
<dbReference type="CDD" id="cd00037">
    <property type="entry name" value="CLECT"/>
    <property type="match status" value="1"/>
</dbReference>
<gene>
    <name evidence="4" type="primary">LOC106054013</name>
</gene>
<organism evidence="3 4">
    <name type="scientific">Biomphalaria glabrata</name>
    <name type="common">Bloodfluke planorb</name>
    <name type="synonym">Freshwater snail</name>
    <dbReference type="NCBI Taxonomy" id="6526"/>
    <lineage>
        <taxon>Eukaryota</taxon>
        <taxon>Metazoa</taxon>
        <taxon>Spiralia</taxon>
        <taxon>Lophotrochozoa</taxon>
        <taxon>Mollusca</taxon>
        <taxon>Gastropoda</taxon>
        <taxon>Heterobranchia</taxon>
        <taxon>Euthyneura</taxon>
        <taxon>Panpulmonata</taxon>
        <taxon>Hygrophila</taxon>
        <taxon>Lymnaeoidea</taxon>
        <taxon>Planorbidae</taxon>
        <taxon>Biomphalaria</taxon>
    </lineage>
</organism>
<evidence type="ECO:0000259" key="2">
    <source>
        <dbReference type="PROSITE" id="PS50041"/>
    </source>
</evidence>
<dbReference type="InterPro" id="IPR050111">
    <property type="entry name" value="C-type_lectin/snaclec_domain"/>
</dbReference>
<dbReference type="PANTHER" id="PTHR22803">
    <property type="entry name" value="MANNOSE, PHOSPHOLIPASE, LECTIN RECEPTOR RELATED"/>
    <property type="match status" value="1"/>
</dbReference>
<dbReference type="SUPFAM" id="SSF56436">
    <property type="entry name" value="C-type lectin-like"/>
    <property type="match status" value="1"/>
</dbReference>
<dbReference type="GeneID" id="106054013"/>
<accession>A0A9W2YQQ6</accession>
<feature type="domain" description="C-type lectin" evidence="2">
    <location>
        <begin position="478"/>
        <end position="586"/>
    </location>
</feature>
<reference evidence="4" key="1">
    <citation type="submission" date="2025-08" db="UniProtKB">
        <authorList>
            <consortium name="RefSeq"/>
        </authorList>
    </citation>
    <scope>IDENTIFICATION</scope>
</reference>
<feature type="signal peptide" evidence="1">
    <location>
        <begin position="1"/>
        <end position="23"/>
    </location>
</feature>
<keyword evidence="1" id="KW-0732">Signal</keyword>
<sequence length="610" mass="69867">MRTRRNMVELGLLQLFLLAVVCSKLNEASELSCAHNGKKYRLTEQLTIDNCQECFCGVFGIYCDQSICKVQPFSLDISIQATPNLIKENTNHLHVTCGVNQIKFSARQALITSMQILHSKSVSFPMYTELVKASPLDGIPHLDITDPKASVFLENTLGESRLNISWTMPTYKHAGLYQCTVTAINRFNKPVSYSRVAQVILYRKFGDAQRSKSYAALNYTRKQPSTREFYKKVTALFGYETNKPQSTPLLYDYYSEKQQPTPQSYDHYTEKQQPTPHLLDYNKKKPQSTPIELEHKITTLFENIDYLTSKVNELSNRLNRMLSARIESDALEKLHADLQTKLIKLQDGVSSLANSLTNTSRTNDRMVREMDLKTNNLVLHLATILSQVKLLFLSYENLAIRFKDYNQMVIPKISNSIEILTAKYEMILNKYLETLSSRIKLLDKKSYALEHGQDDQSIQIERLLTITRESYFYSSDSFNGRRYWLTKDYAFTNSVEAQRTCELYGGYLAEINSDREFCFIRDQLLVPRTSHYDAAITGASDEESEGVWINSHSGTRLTAPNWGPGEPNNFNGNEHCQSYGKQGPVWVMNDIPCYKDRLVKVGFICEISDS</sequence>
<protein>
    <submittedName>
        <fullName evidence="4">Uncharacterized protein LOC106054013 isoform X1</fullName>
    </submittedName>
</protein>
<dbReference type="InterPro" id="IPR001304">
    <property type="entry name" value="C-type_lectin-like"/>
</dbReference>
<dbReference type="AlphaFoldDB" id="A0A9W2YQQ6"/>